<dbReference type="RefSeq" id="WP_128227187.1">
    <property type="nucleotide sequence ID" value="NZ_SACR01000001.1"/>
</dbReference>
<sequence>MEPTSPATLPPRLLVIPGLRDSGPAHWQTWLEGRSQGAVRVVQRDWDTADLRRWGARIDSVLARHGPGPWLAVAHSFGVLALVEHLARVPGSPIAAALLVAPADPARFGLSEAISREPLPVPATVVASLNDPWLPWSEAARWGARWGCPVVNLGAAGHINAESGHGPLALAERWCQTQAERLAAVLAPKPSALAA</sequence>
<evidence type="ECO:0000313" key="2">
    <source>
        <dbReference type="Proteomes" id="UP000285575"/>
    </source>
</evidence>
<accession>A0A437RS26</accession>
<reference evidence="1 2" key="1">
    <citation type="submission" date="2019-01" db="EMBL/GenBank/DDBJ databases">
        <authorList>
            <person name="Chen W.-M."/>
        </authorList>
    </citation>
    <scope>NUCLEOTIDE SEQUENCE [LARGE SCALE GENOMIC DNA]</scope>
    <source>
        <strain evidence="1 2">KYPY4</strain>
    </source>
</reference>
<evidence type="ECO:0000313" key="1">
    <source>
        <dbReference type="EMBL" id="RVU49551.1"/>
    </source>
</evidence>
<keyword evidence="2" id="KW-1185">Reference proteome</keyword>
<dbReference type="OrthoDB" id="9804993at2"/>
<keyword evidence="1" id="KW-0378">Hydrolase</keyword>
<protein>
    <submittedName>
        <fullName evidence="1">Alpha/beta hydrolase</fullName>
    </submittedName>
</protein>
<organism evidence="1 2">
    <name type="scientific">Rubrivivax rivuli</name>
    <dbReference type="NCBI Taxonomy" id="1862385"/>
    <lineage>
        <taxon>Bacteria</taxon>
        <taxon>Pseudomonadati</taxon>
        <taxon>Pseudomonadota</taxon>
        <taxon>Betaproteobacteria</taxon>
        <taxon>Burkholderiales</taxon>
        <taxon>Sphaerotilaceae</taxon>
        <taxon>Rubrivivax</taxon>
    </lineage>
</organism>
<dbReference type="Pfam" id="PF06821">
    <property type="entry name" value="Ser_hydrolase"/>
    <property type="match status" value="1"/>
</dbReference>
<dbReference type="EMBL" id="SACR01000001">
    <property type="protein sequence ID" value="RVU49551.1"/>
    <property type="molecule type" value="Genomic_DNA"/>
</dbReference>
<proteinExistence type="predicted"/>
<dbReference type="InterPro" id="IPR010662">
    <property type="entry name" value="RBBP9/YdeN"/>
</dbReference>
<name>A0A437RS26_9BURK</name>
<gene>
    <name evidence="1" type="ORF">EOE66_03010</name>
</gene>
<dbReference type="SUPFAM" id="SSF53474">
    <property type="entry name" value="alpha/beta-Hydrolases"/>
    <property type="match status" value="1"/>
</dbReference>
<dbReference type="InterPro" id="IPR029058">
    <property type="entry name" value="AB_hydrolase_fold"/>
</dbReference>
<dbReference type="Proteomes" id="UP000285575">
    <property type="component" value="Unassembled WGS sequence"/>
</dbReference>
<comment type="caution">
    <text evidence="1">The sequence shown here is derived from an EMBL/GenBank/DDBJ whole genome shotgun (WGS) entry which is preliminary data.</text>
</comment>
<dbReference type="AlphaFoldDB" id="A0A437RS26"/>
<dbReference type="Gene3D" id="3.40.50.1820">
    <property type="entry name" value="alpha/beta hydrolase"/>
    <property type="match status" value="1"/>
</dbReference>
<dbReference type="GO" id="GO:0016787">
    <property type="term" value="F:hydrolase activity"/>
    <property type="evidence" value="ECO:0007669"/>
    <property type="project" value="UniProtKB-KW"/>
</dbReference>